<name>A0A9X1DFS3_9SPHN</name>
<evidence type="ECO:0000313" key="2">
    <source>
        <dbReference type="Proteomes" id="UP001138757"/>
    </source>
</evidence>
<dbReference type="EMBL" id="JAHGAW010000015">
    <property type="protein sequence ID" value="MBT2189099.1"/>
    <property type="molecule type" value="Genomic_DNA"/>
</dbReference>
<dbReference type="RefSeq" id="WP_214625359.1">
    <property type="nucleotide sequence ID" value="NZ_JAHGAW010000015.1"/>
</dbReference>
<gene>
    <name evidence="1" type="ORF">KK488_19295</name>
</gene>
<protein>
    <submittedName>
        <fullName evidence="1">Uncharacterized protein</fullName>
    </submittedName>
</protein>
<dbReference type="Proteomes" id="UP001138757">
    <property type="component" value="Unassembled WGS sequence"/>
</dbReference>
<sequence length="142" mass="16173">MKPSAPTESRQELIRAYKCILKDAVEARPSGIRLRIADMIGKNKSFVSQVTNPKYSTPLPESYIEPIFDAVHMTPKERERFLDLYHRAHPRAARAQSPEPAEEGVRVVKIELPRLATRQLEAKVDQMILQIARNLSELAKRG</sequence>
<dbReference type="AlphaFoldDB" id="A0A9X1DFS3"/>
<proteinExistence type="predicted"/>
<evidence type="ECO:0000313" key="1">
    <source>
        <dbReference type="EMBL" id="MBT2189099.1"/>
    </source>
</evidence>
<comment type="caution">
    <text evidence="1">The sequence shown here is derived from an EMBL/GenBank/DDBJ whole genome shotgun (WGS) entry which is preliminary data.</text>
</comment>
<accession>A0A9X1DFS3</accession>
<keyword evidence="2" id="KW-1185">Reference proteome</keyword>
<organism evidence="1 2">
    <name type="scientific">Sphingobium nicotianae</name>
    <dbReference type="NCBI Taxonomy" id="2782607"/>
    <lineage>
        <taxon>Bacteria</taxon>
        <taxon>Pseudomonadati</taxon>
        <taxon>Pseudomonadota</taxon>
        <taxon>Alphaproteobacteria</taxon>
        <taxon>Sphingomonadales</taxon>
        <taxon>Sphingomonadaceae</taxon>
        <taxon>Sphingobium</taxon>
    </lineage>
</organism>
<reference evidence="1" key="1">
    <citation type="submission" date="2021-05" db="EMBL/GenBank/DDBJ databases">
        <title>Genome of Sphingobium sp. strain.</title>
        <authorList>
            <person name="Fan R."/>
        </authorList>
    </citation>
    <scope>NUCLEOTIDE SEQUENCE</scope>
    <source>
        <strain evidence="1">H33</strain>
    </source>
</reference>